<keyword evidence="2" id="KW-1185">Reference proteome</keyword>
<dbReference type="AlphaFoldDB" id="A0A0V0YUU0"/>
<reference evidence="1 2" key="1">
    <citation type="submission" date="2015-01" db="EMBL/GenBank/DDBJ databases">
        <title>Evolution of Trichinella species and genotypes.</title>
        <authorList>
            <person name="Korhonen P.K."/>
            <person name="Edoardo P."/>
            <person name="Giuseppe L.R."/>
            <person name="Gasser R.B."/>
        </authorList>
    </citation>
    <scope>NUCLEOTIDE SEQUENCE [LARGE SCALE GENOMIC DNA]</scope>
    <source>
        <strain evidence="1">ISS3</strain>
    </source>
</reference>
<dbReference type="EMBL" id="JYDH01004691">
    <property type="protein sequence ID" value="KRY03958.1"/>
    <property type="molecule type" value="Genomic_DNA"/>
</dbReference>
<comment type="caution">
    <text evidence="1">The sequence shown here is derived from an EMBL/GenBank/DDBJ whole genome shotgun (WGS) entry which is preliminary data.</text>
</comment>
<evidence type="ECO:0000313" key="2">
    <source>
        <dbReference type="Proteomes" id="UP000054776"/>
    </source>
</evidence>
<dbReference type="InParanoid" id="A0A0V0YUU0"/>
<name>A0A0V0YUU0_TRISP</name>
<protein>
    <submittedName>
        <fullName evidence="1">Uncharacterized protein</fullName>
    </submittedName>
</protein>
<dbReference type="Proteomes" id="UP000054776">
    <property type="component" value="Unassembled WGS sequence"/>
</dbReference>
<organism evidence="1 2">
    <name type="scientific">Trichinella spiralis</name>
    <name type="common">Trichina worm</name>
    <dbReference type="NCBI Taxonomy" id="6334"/>
    <lineage>
        <taxon>Eukaryota</taxon>
        <taxon>Metazoa</taxon>
        <taxon>Ecdysozoa</taxon>
        <taxon>Nematoda</taxon>
        <taxon>Enoplea</taxon>
        <taxon>Dorylaimia</taxon>
        <taxon>Trichinellida</taxon>
        <taxon>Trichinellidae</taxon>
        <taxon>Trichinella</taxon>
    </lineage>
</organism>
<proteinExistence type="predicted"/>
<sequence length="45" mass="5327">MTFVVDTKVIYFCVINNWFGTTRSRFSLIGHYPRYFIGPSNLNHN</sequence>
<evidence type="ECO:0000313" key="1">
    <source>
        <dbReference type="EMBL" id="KRY03958.1"/>
    </source>
</evidence>
<accession>A0A0V0YUU0</accession>
<gene>
    <name evidence="1" type="ORF">T01_14034</name>
</gene>